<dbReference type="Proteomes" id="UP001237156">
    <property type="component" value="Unassembled WGS sequence"/>
</dbReference>
<dbReference type="InterPro" id="IPR002504">
    <property type="entry name" value="NADK"/>
</dbReference>
<dbReference type="GO" id="GO:0051287">
    <property type="term" value="F:NAD binding"/>
    <property type="evidence" value="ECO:0007669"/>
    <property type="project" value="UniProtKB-ARBA"/>
</dbReference>
<dbReference type="GO" id="GO:0019674">
    <property type="term" value="P:NAD+ metabolic process"/>
    <property type="evidence" value="ECO:0007669"/>
    <property type="project" value="InterPro"/>
</dbReference>
<comment type="caution">
    <text evidence="6">Lacks conserved residue(s) required for the propagation of feature annotation.</text>
</comment>
<dbReference type="InterPro" id="IPR017438">
    <property type="entry name" value="ATP-NAD_kinase_N"/>
</dbReference>
<keyword evidence="3 6" id="KW-0521">NADP</keyword>
<feature type="binding site" evidence="6">
    <location>
        <position position="227"/>
    </location>
    <ligand>
        <name>NAD(+)</name>
        <dbReference type="ChEBI" id="CHEBI:57540"/>
    </ligand>
</feature>
<feature type="active site" description="Proton acceptor" evidence="6">
    <location>
        <position position="87"/>
    </location>
</feature>
<proteinExistence type="inferred from homology"/>
<protein>
    <recommendedName>
        <fullName evidence="6">NAD kinase</fullName>
        <ecNumber evidence="6">2.7.1.23</ecNumber>
    </recommendedName>
    <alternativeName>
        <fullName evidence="6">ATP-dependent NAD kinase</fullName>
    </alternativeName>
</protein>
<dbReference type="AlphaFoldDB" id="A0AAW6RHB4"/>
<evidence type="ECO:0000256" key="6">
    <source>
        <dbReference type="HAMAP-Rule" id="MF_00361"/>
    </source>
</evidence>
<keyword evidence="2 6" id="KW-0418">Kinase</keyword>
<keyword evidence="8" id="KW-1185">Reference proteome</keyword>
<dbReference type="EC" id="2.7.1.23" evidence="6"/>
<dbReference type="HAMAP" id="MF_00361">
    <property type="entry name" value="NAD_kinase"/>
    <property type="match status" value="1"/>
</dbReference>
<dbReference type="Pfam" id="PF01513">
    <property type="entry name" value="NAD_kinase"/>
    <property type="match status" value="1"/>
</dbReference>
<keyword evidence="6" id="KW-0547">Nucleotide-binding</keyword>
<comment type="cofactor">
    <cofactor evidence="6">
        <name>a divalent metal cation</name>
        <dbReference type="ChEBI" id="CHEBI:60240"/>
    </cofactor>
</comment>
<feature type="binding site" evidence="6">
    <location>
        <begin position="162"/>
        <end position="163"/>
    </location>
    <ligand>
        <name>NAD(+)</name>
        <dbReference type="ChEBI" id="CHEBI:57540"/>
    </ligand>
</feature>
<dbReference type="GO" id="GO:0003951">
    <property type="term" value="F:NAD+ kinase activity"/>
    <property type="evidence" value="ECO:0007669"/>
    <property type="project" value="UniProtKB-UniRule"/>
</dbReference>
<dbReference type="InterPro" id="IPR017437">
    <property type="entry name" value="ATP-NAD_kinase_PpnK-typ_C"/>
</dbReference>
<evidence type="ECO:0000256" key="3">
    <source>
        <dbReference type="ARBA" id="ARBA00022857"/>
    </source>
</evidence>
<dbReference type="Pfam" id="PF20143">
    <property type="entry name" value="NAD_kinase_C"/>
    <property type="match status" value="1"/>
</dbReference>
<evidence type="ECO:0000313" key="8">
    <source>
        <dbReference type="Proteomes" id="UP001237156"/>
    </source>
</evidence>
<comment type="catalytic activity">
    <reaction evidence="5 6">
        <text>NAD(+) + ATP = ADP + NADP(+) + H(+)</text>
        <dbReference type="Rhea" id="RHEA:18629"/>
        <dbReference type="ChEBI" id="CHEBI:15378"/>
        <dbReference type="ChEBI" id="CHEBI:30616"/>
        <dbReference type="ChEBI" id="CHEBI:57540"/>
        <dbReference type="ChEBI" id="CHEBI:58349"/>
        <dbReference type="ChEBI" id="CHEBI:456216"/>
        <dbReference type="EC" id="2.7.1.23"/>
    </reaction>
</comment>
<comment type="function">
    <text evidence="6">Involved in the regulation of the intracellular balance of NAD and NADP, and is a key enzyme in the biosynthesis of NADP. Catalyzes specifically the phosphorylation on 2'-hydroxyl of the adenosine moiety of NAD to yield NADP.</text>
</comment>
<dbReference type="Gene3D" id="2.60.200.30">
    <property type="entry name" value="Probable inorganic polyphosphate/atp-NAD kinase, domain 2"/>
    <property type="match status" value="1"/>
</dbReference>
<dbReference type="GO" id="GO:0006741">
    <property type="term" value="P:NADP+ biosynthetic process"/>
    <property type="evidence" value="ECO:0007669"/>
    <property type="project" value="UniProtKB-UniRule"/>
</dbReference>
<dbReference type="GO" id="GO:0005524">
    <property type="term" value="F:ATP binding"/>
    <property type="evidence" value="ECO:0007669"/>
    <property type="project" value="UniProtKB-KW"/>
</dbReference>
<organism evidence="7 8">
    <name type="scientific">Ottowia cancrivicina</name>
    <dbReference type="NCBI Taxonomy" id="3040346"/>
    <lineage>
        <taxon>Bacteria</taxon>
        <taxon>Pseudomonadati</taxon>
        <taxon>Pseudomonadota</taxon>
        <taxon>Betaproteobacteria</taxon>
        <taxon>Burkholderiales</taxon>
        <taxon>Comamonadaceae</taxon>
        <taxon>Ottowia</taxon>
    </lineage>
</organism>
<name>A0AAW6RHB4_9BURK</name>
<evidence type="ECO:0000313" key="7">
    <source>
        <dbReference type="EMBL" id="MDG9699524.1"/>
    </source>
</evidence>
<dbReference type="PANTHER" id="PTHR20275">
    <property type="entry name" value="NAD KINASE"/>
    <property type="match status" value="1"/>
</dbReference>
<comment type="subcellular location">
    <subcellularLocation>
        <location evidence="6">Cytoplasm</location>
    </subcellularLocation>
</comment>
<feature type="binding site" evidence="6">
    <location>
        <begin position="87"/>
        <end position="88"/>
    </location>
    <ligand>
        <name>NAD(+)</name>
        <dbReference type="ChEBI" id="CHEBI:57540"/>
    </ligand>
</feature>
<keyword evidence="6" id="KW-0963">Cytoplasm</keyword>
<evidence type="ECO:0000256" key="5">
    <source>
        <dbReference type="ARBA" id="ARBA00047925"/>
    </source>
</evidence>
<keyword evidence="4 6" id="KW-0520">NAD</keyword>
<feature type="binding site" evidence="6">
    <location>
        <position position="192"/>
    </location>
    <ligand>
        <name>NAD(+)</name>
        <dbReference type="ChEBI" id="CHEBI:57540"/>
    </ligand>
</feature>
<dbReference type="GO" id="GO:0005737">
    <property type="term" value="C:cytoplasm"/>
    <property type="evidence" value="ECO:0007669"/>
    <property type="project" value="UniProtKB-SubCell"/>
</dbReference>
<dbReference type="GO" id="GO:0046872">
    <property type="term" value="F:metal ion binding"/>
    <property type="evidence" value="ECO:0007669"/>
    <property type="project" value="UniProtKB-UniRule"/>
</dbReference>
<dbReference type="RefSeq" id="WP_050714664.1">
    <property type="nucleotide sequence ID" value="NZ_JARVII010000012.1"/>
</dbReference>
<keyword evidence="6" id="KW-0067">ATP-binding</keyword>
<reference evidence="7 8" key="1">
    <citation type="submission" date="2023-04" db="EMBL/GenBank/DDBJ databases">
        <title>Ottowia paracancer sp. nov., isolated from human stomach.</title>
        <authorList>
            <person name="Song Y."/>
        </authorList>
    </citation>
    <scope>NUCLEOTIDE SEQUENCE [LARGE SCALE GENOMIC DNA]</scope>
    <source>
        <strain evidence="7 8">10c7w1</strain>
    </source>
</reference>
<sequence>MSTAPAFAPFRCAALVGKHHESISGSALHASRAALLDVHAFLQELGLHVLVEAECARALWLEAVGCDVARVDELGRRADVGVAVGGDGTMLGLARQMAPFGMPLIGINQGRLGFVTDIALDQYRHLLPPMLLQGRYESDERALMHGRVLREGACVFEALAANDVVVHRGAAASMVELEAHADGRFIARYRADGLIVATPTGSTAYSLAAGGPILHPQLPGWVLAPIAPQALSNRPVVLADPAEIVIRVVGGPQASASFDTQSVAALQHGDSIVVRRSPHQARFLHPAGWSYFDTLRHKLHWNQGAV</sequence>
<dbReference type="PANTHER" id="PTHR20275:SF0">
    <property type="entry name" value="NAD KINASE"/>
    <property type="match status" value="1"/>
</dbReference>
<dbReference type="InterPro" id="IPR016064">
    <property type="entry name" value="NAD/diacylglycerol_kinase_sf"/>
</dbReference>
<evidence type="ECO:0000256" key="4">
    <source>
        <dbReference type="ARBA" id="ARBA00023027"/>
    </source>
</evidence>
<comment type="similarity">
    <text evidence="6">Belongs to the NAD kinase family.</text>
</comment>
<gene>
    <name evidence="6" type="primary">nadK</name>
    <name evidence="7" type="ORF">QB898_07345</name>
</gene>
<dbReference type="SUPFAM" id="SSF111331">
    <property type="entry name" value="NAD kinase/diacylglycerol kinase-like"/>
    <property type="match status" value="1"/>
</dbReference>
<evidence type="ECO:0000256" key="2">
    <source>
        <dbReference type="ARBA" id="ARBA00022777"/>
    </source>
</evidence>
<dbReference type="NCBIfam" id="NF002561">
    <property type="entry name" value="PRK02155.1"/>
    <property type="match status" value="1"/>
</dbReference>
<accession>A0AAW6RHB4</accession>
<feature type="binding site" evidence="6">
    <location>
        <position position="261"/>
    </location>
    <ligand>
        <name>NAD(+)</name>
        <dbReference type="ChEBI" id="CHEBI:57540"/>
    </ligand>
</feature>
<evidence type="ECO:0000256" key="1">
    <source>
        <dbReference type="ARBA" id="ARBA00022679"/>
    </source>
</evidence>
<keyword evidence="1 6" id="KW-0808">Transferase</keyword>
<feature type="binding site" evidence="6">
    <location>
        <position position="190"/>
    </location>
    <ligand>
        <name>NAD(+)</name>
        <dbReference type="ChEBI" id="CHEBI:57540"/>
    </ligand>
</feature>
<dbReference type="EMBL" id="JARVII010000012">
    <property type="protein sequence ID" value="MDG9699524.1"/>
    <property type="molecule type" value="Genomic_DNA"/>
</dbReference>
<comment type="caution">
    <text evidence="7">The sequence shown here is derived from an EMBL/GenBank/DDBJ whole genome shotgun (WGS) entry which is preliminary data.</text>
</comment>
<dbReference type="Gene3D" id="3.40.50.10330">
    <property type="entry name" value="Probable inorganic polyphosphate/atp-NAD kinase, domain 1"/>
    <property type="match status" value="1"/>
</dbReference>